<evidence type="ECO:0000313" key="2">
    <source>
        <dbReference type="EMBL" id="REJ49479.1"/>
    </source>
</evidence>
<dbReference type="Proteomes" id="UP000257002">
    <property type="component" value="Unassembled WGS sequence"/>
</dbReference>
<feature type="signal peptide" evidence="1">
    <location>
        <begin position="1"/>
        <end position="25"/>
    </location>
</feature>
<name>A0A3E0LPS2_9CHRO</name>
<feature type="chain" id="PRO_5017541206" evidence="1">
    <location>
        <begin position="26"/>
        <end position="100"/>
    </location>
</feature>
<reference evidence="2 3" key="1">
    <citation type="submission" date="2017-10" db="EMBL/GenBank/DDBJ databases">
        <title>A large-scale comparative metagenomic study reveals the eutrophication-driven functional interactions in six Microcystis-epibionts communities.</title>
        <authorList>
            <person name="Li Q."/>
            <person name="Lin F."/>
        </authorList>
    </citation>
    <scope>NUCLEOTIDE SEQUENCE [LARGE SCALE GENOMIC DNA]</scope>
    <source>
        <strain evidence="2">TW10</strain>
    </source>
</reference>
<comment type="caution">
    <text evidence="2">The sequence shown here is derived from an EMBL/GenBank/DDBJ whole genome shotgun (WGS) entry which is preliminary data.</text>
</comment>
<dbReference type="EMBL" id="QQWD01000021">
    <property type="protein sequence ID" value="REJ49479.1"/>
    <property type="molecule type" value="Genomic_DNA"/>
</dbReference>
<dbReference type="AlphaFoldDB" id="A0A3E0LPS2"/>
<keyword evidence="1" id="KW-0732">Signal</keyword>
<protein>
    <submittedName>
        <fullName evidence="2">SH3 domain-containing protein</fullName>
    </submittedName>
</protein>
<dbReference type="Gene3D" id="2.30.30.40">
    <property type="entry name" value="SH3 Domains"/>
    <property type="match status" value="1"/>
</dbReference>
<accession>A0A3E0LPS2</accession>
<sequence length="100" mass="11642">MRSNSFMMVPLSLLAWMVISKPVKAERVCQVTDPTGTPLNVRDRPNGQVVNALRNGREVYIHKTAYDRQGRPWVLVGGYYKGVYRTWGWVFREFVSCYNR</sequence>
<evidence type="ECO:0000256" key="1">
    <source>
        <dbReference type="SAM" id="SignalP"/>
    </source>
</evidence>
<proteinExistence type="predicted"/>
<gene>
    <name evidence="2" type="ORF">DWQ51_16980</name>
</gene>
<organism evidence="2 3">
    <name type="scientific">Microcystis wesenbergii TW10</name>
    <dbReference type="NCBI Taxonomy" id="2060474"/>
    <lineage>
        <taxon>Bacteria</taxon>
        <taxon>Bacillati</taxon>
        <taxon>Cyanobacteriota</taxon>
        <taxon>Cyanophyceae</taxon>
        <taxon>Oscillatoriophycideae</taxon>
        <taxon>Chroococcales</taxon>
        <taxon>Microcystaceae</taxon>
        <taxon>Microcystis</taxon>
    </lineage>
</organism>
<evidence type="ECO:0000313" key="3">
    <source>
        <dbReference type="Proteomes" id="UP000257002"/>
    </source>
</evidence>